<dbReference type="CDD" id="cd03586">
    <property type="entry name" value="PolY_Pol_IV_kappa"/>
    <property type="match status" value="1"/>
</dbReference>
<keyword evidence="12 15" id="KW-0238">DNA-binding</keyword>
<accession>A0ABS2BP20</accession>
<dbReference type="PANTHER" id="PTHR11076:SF33">
    <property type="entry name" value="DNA POLYMERASE KAPPA"/>
    <property type="match status" value="1"/>
</dbReference>
<dbReference type="Pfam" id="PF21999">
    <property type="entry name" value="IMS_HHH_1"/>
    <property type="match status" value="1"/>
</dbReference>
<feature type="binding site" evidence="15">
    <location>
        <position position="106"/>
    </location>
    <ligand>
        <name>Mg(2+)</name>
        <dbReference type="ChEBI" id="CHEBI:18420"/>
    </ligand>
</feature>
<keyword evidence="7 15" id="KW-0235">DNA replication</keyword>
<dbReference type="Proteomes" id="UP000809431">
    <property type="component" value="Unassembled WGS sequence"/>
</dbReference>
<dbReference type="EMBL" id="JAESND010000010">
    <property type="protein sequence ID" value="MBM3117375.1"/>
    <property type="molecule type" value="Genomic_DNA"/>
</dbReference>
<evidence type="ECO:0000256" key="5">
    <source>
        <dbReference type="ARBA" id="ARBA00022679"/>
    </source>
</evidence>
<dbReference type="GO" id="GO:0003887">
    <property type="term" value="F:DNA-directed DNA polymerase activity"/>
    <property type="evidence" value="ECO:0007669"/>
    <property type="project" value="UniProtKB-EC"/>
</dbReference>
<organism evidence="17 18">
    <name type="scientific">Jeongeupia naejangsanensis</name>
    <dbReference type="NCBI Taxonomy" id="613195"/>
    <lineage>
        <taxon>Bacteria</taxon>
        <taxon>Pseudomonadati</taxon>
        <taxon>Pseudomonadota</taxon>
        <taxon>Betaproteobacteria</taxon>
        <taxon>Neisseriales</taxon>
        <taxon>Chitinibacteraceae</taxon>
        <taxon>Jeongeupia</taxon>
    </lineage>
</organism>
<comment type="function">
    <text evidence="15">Poorly processive, error-prone DNA polymerase involved in untargeted mutagenesis. Copies undamaged DNA at stalled replication forks, which arise in vivo from mismatched or misaligned primer ends. These misaligned primers can be extended by PolIV. Exhibits no 3'-5' exonuclease (proofreading) activity. May be involved in translesional synthesis, in conjunction with the beta clamp from PolIII.</text>
</comment>
<evidence type="ECO:0000313" key="18">
    <source>
        <dbReference type="Proteomes" id="UP000809431"/>
    </source>
</evidence>
<evidence type="ECO:0000256" key="6">
    <source>
        <dbReference type="ARBA" id="ARBA00022695"/>
    </source>
</evidence>
<comment type="catalytic activity">
    <reaction evidence="14 15">
        <text>DNA(n) + a 2'-deoxyribonucleoside 5'-triphosphate = DNA(n+1) + diphosphate</text>
        <dbReference type="Rhea" id="RHEA:22508"/>
        <dbReference type="Rhea" id="RHEA-COMP:17339"/>
        <dbReference type="Rhea" id="RHEA-COMP:17340"/>
        <dbReference type="ChEBI" id="CHEBI:33019"/>
        <dbReference type="ChEBI" id="CHEBI:61560"/>
        <dbReference type="ChEBI" id="CHEBI:173112"/>
        <dbReference type="EC" id="2.7.7.7"/>
    </reaction>
</comment>
<dbReference type="Pfam" id="PF00817">
    <property type="entry name" value="IMS"/>
    <property type="match status" value="1"/>
</dbReference>
<keyword evidence="6 15" id="KW-0548">Nucleotidyltransferase</keyword>
<keyword evidence="3 15" id="KW-0515">Mutator protein</keyword>
<comment type="similarity">
    <text evidence="2 15">Belongs to the DNA polymerase type-Y family.</text>
</comment>
<dbReference type="InterPro" id="IPR036775">
    <property type="entry name" value="DNA_pol_Y-fam_lit_finger_sf"/>
</dbReference>
<keyword evidence="8 15" id="KW-0479">Metal-binding</keyword>
<dbReference type="EC" id="2.7.7.7" evidence="15"/>
<comment type="subunit">
    <text evidence="15">Monomer.</text>
</comment>
<evidence type="ECO:0000256" key="2">
    <source>
        <dbReference type="ARBA" id="ARBA00010945"/>
    </source>
</evidence>
<name>A0ABS2BP20_9NEIS</name>
<dbReference type="InterPro" id="IPR043502">
    <property type="entry name" value="DNA/RNA_pol_sf"/>
</dbReference>
<dbReference type="InterPro" id="IPR053848">
    <property type="entry name" value="IMS_HHH_1"/>
</dbReference>
<reference evidence="17 18" key="1">
    <citation type="submission" date="2021-01" db="EMBL/GenBank/DDBJ databases">
        <title>Draft Genome Sequence and Polyhydroxyalkanoate Biosynthetic Potential of Jeongeupia naejangsanensis Type Strain DSM 24253.</title>
        <authorList>
            <person name="Turrini P."/>
            <person name="Artuso I."/>
            <person name="Lugli G.A."/>
            <person name="Frangipani E."/>
            <person name="Ventura M."/>
            <person name="Visca P."/>
        </authorList>
    </citation>
    <scope>NUCLEOTIDE SEQUENCE [LARGE SCALE GENOMIC DNA]</scope>
    <source>
        <strain evidence="17 18">DSM 24253</strain>
    </source>
</reference>
<sequence length="352" mass="38079">MAAERKIIHIDCDCFYAAVEMRDNPSLRDVPLAIGGAAERRGVIATCNYPARRFGVRSAMSTRTALQRCPGLVLMPADFLRYRDASRAIHAIFRDYTERIEPLSLDEAYLDVTGLPHCRGSATLMAREIRARIASEVGITASAGIAPNKLLAKIASDWHKPDGQFVITPGEIEAFMPSLPVGKLWGVGKATAARLARMGVETCADLQGWPLARLVRDFGKMGVSLHQQCRGIDARSVVSARTRKSLSVEQTYAHDLADLDACLAALPELVDDFAARLSRSDVAAERAKPVVKIKFHDFSQTTVEGPGAPTLATFAALLQQGWLRGAKPVRLLGVGVRLGDAPPASGQPDLWG</sequence>
<evidence type="ECO:0000256" key="9">
    <source>
        <dbReference type="ARBA" id="ARBA00022763"/>
    </source>
</evidence>
<feature type="binding site" evidence="15">
    <location>
        <position position="11"/>
    </location>
    <ligand>
        <name>Mg(2+)</name>
        <dbReference type="ChEBI" id="CHEBI:18420"/>
    </ligand>
</feature>
<keyword evidence="11 15" id="KW-0239">DNA-directed DNA polymerase</keyword>
<dbReference type="InterPro" id="IPR050116">
    <property type="entry name" value="DNA_polymerase-Y"/>
</dbReference>
<feature type="active site" evidence="15">
    <location>
        <position position="107"/>
    </location>
</feature>
<proteinExistence type="inferred from homology"/>
<dbReference type="Gene3D" id="3.30.1490.100">
    <property type="entry name" value="DNA polymerase, Y-family, little finger domain"/>
    <property type="match status" value="1"/>
</dbReference>
<keyword evidence="10 15" id="KW-0460">Magnesium</keyword>
<dbReference type="InterPro" id="IPR001126">
    <property type="entry name" value="UmuC"/>
</dbReference>
<evidence type="ECO:0000256" key="15">
    <source>
        <dbReference type="HAMAP-Rule" id="MF_01113"/>
    </source>
</evidence>
<protein>
    <recommendedName>
        <fullName evidence="15">DNA polymerase IV</fullName>
        <shortName evidence="15">Pol IV</shortName>
        <ecNumber evidence="15">2.7.7.7</ecNumber>
    </recommendedName>
</protein>
<dbReference type="PROSITE" id="PS50173">
    <property type="entry name" value="UMUC"/>
    <property type="match status" value="1"/>
</dbReference>
<dbReference type="Gene3D" id="1.10.150.20">
    <property type="entry name" value="5' to 3' exonuclease, C-terminal subdomain"/>
    <property type="match status" value="1"/>
</dbReference>
<dbReference type="SUPFAM" id="SSF100879">
    <property type="entry name" value="Lesion bypass DNA polymerase (Y-family), little finger domain"/>
    <property type="match status" value="1"/>
</dbReference>
<evidence type="ECO:0000256" key="10">
    <source>
        <dbReference type="ARBA" id="ARBA00022842"/>
    </source>
</evidence>
<evidence type="ECO:0000256" key="14">
    <source>
        <dbReference type="ARBA" id="ARBA00049244"/>
    </source>
</evidence>
<keyword evidence="5 15" id="KW-0808">Transferase</keyword>
<comment type="cofactor">
    <cofactor evidence="15">
        <name>Mg(2+)</name>
        <dbReference type="ChEBI" id="CHEBI:18420"/>
    </cofactor>
    <text evidence="15">Binds 2 magnesium ions per subunit.</text>
</comment>
<feature type="domain" description="UmuC" evidence="16">
    <location>
        <begin position="7"/>
        <end position="188"/>
    </location>
</feature>
<evidence type="ECO:0000313" key="17">
    <source>
        <dbReference type="EMBL" id="MBM3117375.1"/>
    </source>
</evidence>
<evidence type="ECO:0000256" key="3">
    <source>
        <dbReference type="ARBA" id="ARBA00022457"/>
    </source>
</evidence>
<comment type="subcellular location">
    <subcellularLocation>
        <location evidence="1 15">Cytoplasm</location>
    </subcellularLocation>
</comment>
<evidence type="ECO:0000256" key="11">
    <source>
        <dbReference type="ARBA" id="ARBA00022932"/>
    </source>
</evidence>
<evidence type="ECO:0000256" key="7">
    <source>
        <dbReference type="ARBA" id="ARBA00022705"/>
    </source>
</evidence>
<dbReference type="InterPro" id="IPR022880">
    <property type="entry name" value="DNApol_IV"/>
</dbReference>
<dbReference type="HAMAP" id="MF_01113">
    <property type="entry name" value="DNApol_IV"/>
    <property type="match status" value="1"/>
</dbReference>
<dbReference type="PANTHER" id="PTHR11076">
    <property type="entry name" value="DNA REPAIR POLYMERASE UMUC / TRANSFERASE FAMILY MEMBER"/>
    <property type="match status" value="1"/>
</dbReference>
<evidence type="ECO:0000256" key="8">
    <source>
        <dbReference type="ARBA" id="ARBA00022723"/>
    </source>
</evidence>
<evidence type="ECO:0000256" key="12">
    <source>
        <dbReference type="ARBA" id="ARBA00023125"/>
    </source>
</evidence>
<dbReference type="InterPro" id="IPR043128">
    <property type="entry name" value="Rev_trsase/Diguanyl_cyclase"/>
</dbReference>
<keyword evidence="18" id="KW-1185">Reference proteome</keyword>
<evidence type="ECO:0000256" key="13">
    <source>
        <dbReference type="ARBA" id="ARBA00023204"/>
    </source>
</evidence>
<dbReference type="SUPFAM" id="SSF56672">
    <property type="entry name" value="DNA/RNA polymerases"/>
    <property type="match status" value="1"/>
</dbReference>
<dbReference type="Pfam" id="PF11799">
    <property type="entry name" value="IMS_C"/>
    <property type="match status" value="1"/>
</dbReference>
<dbReference type="Gene3D" id="3.40.1170.60">
    <property type="match status" value="1"/>
</dbReference>
<feature type="site" description="Substrate discrimination" evidence="15">
    <location>
        <position position="16"/>
    </location>
</feature>
<keyword evidence="13 15" id="KW-0234">DNA repair</keyword>
<keyword evidence="4 15" id="KW-0963">Cytoplasm</keyword>
<evidence type="ECO:0000259" key="16">
    <source>
        <dbReference type="PROSITE" id="PS50173"/>
    </source>
</evidence>
<gene>
    <name evidence="15 17" type="primary">dinB</name>
    <name evidence="17" type="ORF">JMJ54_16185</name>
</gene>
<evidence type="ECO:0000256" key="1">
    <source>
        <dbReference type="ARBA" id="ARBA00004496"/>
    </source>
</evidence>
<dbReference type="RefSeq" id="WP_203539597.1">
    <property type="nucleotide sequence ID" value="NZ_JAESND010000010.1"/>
</dbReference>
<evidence type="ECO:0000256" key="4">
    <source>
        <dbReference type="ARBA" id="ARBA00022490"/>
    </source>
</evidence>
<comment type="caution">
    <text evidence="17">The sequence shown here is derived from an EMBL/GenBank/DDBJ whole genome shotgun (WGS) entry which is preliminary data.</text>
</comment>
<dbReference type="InterPro" id="IPR017961">
    <property type="entry name" value="DNA_pol_Y-fam_little_finger"/>
</dbReference>
<dbReference type="NCBIfam" id="NF002677">
    <property type="entry name" value="PRK02406.1"/>
    <property type="match status" value="1"/>
</dbReference>
<keyword evidence="9 15" id="KW-0227">DNA damage</keyword>
<dbReference type="Gene3D" id="3.30.70.270">
    <property type="match status" value="1"/>
</dbReference>